<gene>
    <name evidence="1" type="ORF">H9784_09555</name>
</gene>
<comment type="caution">
    <text evidence="1">The sequence shown here is derived from an EMBL/GenBank/DDBJ whole genome shotgun (WGS) entry which is preliminary data.</text>
</comment>
<reference evidence="1" key="2">
    <citation type="submission" date="2021-04" db="EMBL/GenBank/DDBJ databases">
        <authorList>
            <person name="Gilroy R."/>
        </authorList>
    </citation>
    <scope>NUCLEOTIDE SEQUENCE</scope>
    <source>
        <strain evidence="1">5032</strain>
    </source>
</reference>
<dbReference type="EMBL" id="DWZD01000050">
    <property type="protein sequence ID" value="HJA79791.1"/>
    <property type="molecule type" value="Genomic_DNA"/>
</dbReference>
<sequence length="507" mass="56334">MPPIDPPAPSPASAARPSESCDFSGEYLFVSGRSQMHRLDESIAPLLEARGGRIVRLQADALPLRSPNDWNLADMPRDLLDRRRFRAAFTTDNSAPRDLVPLSLPLVAIPHAFWQMPHTERLLTSEPAYLGNADYYLTQDRADPPPVRVASLRRRDVVRLLPFGSLKVDALRERCLAESRRDVIMYCCAGDARSRSPEERLALVRACLRHFPAYRFVLRPYPGKEAPLAPLCEALRGEERFVFDTGGSSLRWLPRAAVLLHDANTTTGQIFQVASGRVGVCIAGQDGDGGLCSGQRFLVERPEELTDAVAACLELNGRGEDPALTALRERLIYRQGQAHELFFQYLAVILRGEVPQDAVAIPCEWIGDCRPASRREELALFLQRLRAGRVESSYNLFRECGFYQSLEAFYRTLRRRARQGLPCLVSLSSPQGVPQLGIERGMPEAFFCWGPLRDYGPAGLGFIGAHQARKRDVLAANGRILLPDRDNSVFSQALAEILLAVYGGEAA</sequence>
<evidence type="ECO:0000313" key="1">
    <source>
        <dbReference type="EMBL" id="HJA79791.1"/>
    </source>
</evidence>
<proteinExistence type="predicted"/>
<accession>A0A9D2HMP3</accession>
<protein>
    <submittedName>
        <fullName evidence="1">Uncharacterized protein</fullName>
    </submittedName>
</protein>
<evidence type="ECO:0000313" key="2">
    <source>
        <dbReference type="Proteomes" id="UP000823821"/>
    </source>
</evidence>
<name>A0A9D2HMP3_9BACT</name>
<dbReference type="Proteomes" id="UP000823821">
    <property type="component" value="Unassembled WGS sequence"/>
</dbReference>
<organism evidence="1 2">
    <name type="scientific">Candidatus Desulfovibrio intestinavium</name>
    <dbReference type="NCBI Taxonomy" id="2838534"/>
    <lineage>
        <taxon>Bacteria</taxon>
        <taxon>Pseudomonadati</taxon>
        <taxon>Thermodesulfobacteriota</taxon>
        <taxon>Desulfovibrionia</taxon>
        <taxon>Desulfovibrionales</taxon>
        <taxon>Desulfovibrionaceae</taxon>
        <taxon>Desulfovibrio</taxon>
    </lineage>
</organism>
<reference evidence="1" key="1">
    <citation type="journal article" date="2021" name="PeerJ">
        <title>Extensive microbial diversity within the chicken gut microbiome revealed by metagenomics and culture.</title>
        <authorList>
            <person name="Gilroy R."/>
            <person name="Ravi A."/>
            <person name="Getino M."/>
            <person name="Pursley I."/>
            <person name="Horton D.L."/>
            <person name="Alikhan N.F."/>
            <person name="Baker D."/>
            <person name="Gharbi K."/>
            <person name="Hall N."/>
            <person name="Watson M."/>
            <person name="Adriaenssens E.M."/>
            <person name="Foster-Nyarko E."/>
            <person name="Jarju S."/>
            <person name="Secka A."/>
            <person name="Antonio M."/>
            <person name="Oren A."/>
            <person name="Chaudhuri R.R."/>
            <person name="La Ragione R."/>
            <person name="Hildebrand F."/>
            <person name="Pallen M.J."/>
        </authorList>
    </citation>
    <scope>NUCLEOTIDE SEQUENCE</scope>
    <source>
        <strain evidence="1">5032</strain>
    </source>
</reference>
<dbReference type="AlphaFoldDB" id="A0A9D2HMP3"/>